<name>A0ABR5MIB7_9BACI</name>
<dbReference type="Proteomes" id="UP000037854">
    <property type="component" value="Unassembled WGS sequence"/>
</dbReference>
<reference evidence="1 2" key="1">
    <citation type="submission" date="2015-07" db="EMBL/GenBank/DDBJ databases">
        <title>High-quality draft genome sequence of Oceanobacillus caeni HM6, a bacillus isolated from a human feces.</title>
        <authorList>
            <person name="Kumar J."/>
            <person name="Verma M.K."/>
            <person name="Pandey R."/>
            <person name="Bhambi M."/>
            <person name="Chauhan N."/>
        </authorList>
    </citation>
    <scope>NUCLEOTIDE SEQUENCE [LARGE SCALE GENOMIC DNA]</scope>
    <source>
        <strain evidence="1 2">HM6</strain>
    </source>
</reference>
<evidence type="ECO:0000313" key="1">
    <source>
        <dbReference type="EMBL" id="KPH73956.1"/>
    </source>
</evidence>
<gene>
    <name evidence="1" type="ORF">AFL42_11095</name>
</gene>
<protein>
    <submittedName>
        <fullName evidence="1">Uncharacterized protein</fullName>
    </submittedName>
</protein>
<comment type="caution">
    <text evidence="1">The sequence shown here is derived from an EMBL/GenBank/DDBJ whole genome shotgun (WGS) entry which is preliminary data.</text>
</comment>
<dbReference type="EMBL" id="LGTK01000037">
    <property type="protein sequence ID" value="KPH73956.1"/>
    <property type="molecule type" value="Genomic_DNA"/>
</dbReference>
<sequence length="165" mass="18781">MIVPIIGNVSYSITLDPTVWIFDERKVLLDEAFTKNTKSKEDIPNTKKLAERYNREVFQSNAKVPPVNKGLTKKEGEEILKNSYVMPLYDFVKNAEINDSAKSATFLSEDNQELVTIDIDQLVNGYFLFAIDGKPIKKDGPVYFIYGNGMNKNDPIKNIKKIKIN</sequence>
<keyword evidence="2" id="KW-1185">Reference proteome</keyword>
<organism evidence="1 2">
    <name type="scientific">Oceanobacillus caeni</name>
    <dbReference type="NCBI Taxonomy" id="405946"/>
    <lineage>
        <taxon>Bacteria</taxon>
        <taxon>Bacillati</taxon>
        <taxon>Bacillota</taxon>
        <taxon>Bacilli</taxon>
        <taxon>Bacillales</taxon>
        <taxon>Bacillaceae</taxon>
        <taxon>Oceanobacillus</taxon>
    </lineage>
</organism>
<proteinExistence type="predicted"/>
<dbReference type="RefSeq" id="WP_060668682.1">
    <property type="nucleotide sequence ID" value="NZ_JANKBL010000034.1"/>
</dbReference>
<evidence type="ECO:0000313" key="2">
    <source>
        <dbReference type="Proteomes" id="UP000037854"/>
    </source>
</evidence>
<accession>A0ABR5MIB7</accession>